<dbReference type="EMBL" id="ML179727">
    <property type="protein sequence ID" value="THU82500.1"/>
    <property type="molecule type" value="Genomic_DNA"/>
</dbReference>
<dbReference type="OrthoDB" id="166803at2759"/>
<evidence type="ECO:0000313" key="1">
    <source>
        <dbReference type="EMBL" id="THU82500.1"/>
    </source>
</evidence>
<evidence type="ECO:0000313" key="2">
    <source>
        <dbReference type="Proteomes" id="UP000297245"/>
    </source>
</evidence>
<keyword evidence="2" id="KW-1185">Reference proteome</keyword>
<proteinExistence type="predicted"/>
<sequence length="172" mass="18853">MQSLQPSSLSTCGMSIIVFPLASKQLITVYLGVILGQSSDDPNFPPNYSNSQSLGEDTKSKIISRAVLAITVLVTGRINNLKQDVLYEKRKERQRKLIGAGMYPNRGNDGLNNGPEIFVSGNQSLTEILLEAPSGKKGPSSGYGYEREEGYGYGWRWRWTEAGISFRTGISA</sequence>
<organism evidence="1 2">
    <name type="scientific">Dendrothele bispora (strain CBS 962.96)</name>
    <dbReference type="NCBI Taxonomy" id="1314807"/>
    <lineage>
        <taxon>Eukaryota</taxon>
        <taxon>Fungi</taxon>
        <taxon>Dikarya</taxon>
        <taxon>Basidiomycota</taxon>
        <taxon>Agaricomycotina</taxon>
        <taxon>Agaricomycetes</taxon>
        <taxon>Agaricomycetidae</taxon>
        <taxon>Agaricales</taxon>
        <taxon>Agaricales incertae sedis</taxon>
        <taxon>Dendrothele</taxon>
    </lineage>
</organism>
<name>A0A4S8L2A5_DENBC</name>
<accession>A0A4S8L2A5</accession>
<protein>
    <submittedName>
        <fullName evidence="1">Uncharacterized protein</fullName>
    </submittedName>
</protein>
<reference evidence="1 2" key="1">
    <citation type="journal article" date="2019" name="Nat. Ecol. Evol.">
        <title>Megaphylogeny resolves global patterns of mushroom evolution.</title>
        <authorList>
            <person name="Varga T."/>
            <person name="Krizsan K."/>
            <person name="Foldi C."/>
            <person name="Dima B."/>
            <person name="Sanchez-Garcia M."/>
            <person name="Sanchez-Ramirez S."/>
            <person name="Szollosi G.J."/>
            <person name="Szarkandi J.G."/>
            <person name="Papp V."/>
            <person name="Albert L."/>
            <person name="Andreopoulos W."/>
            <person name="Angelini C."/>
            <person name="Antonin V."/>
            <person name="Barry K.W."/>
            <person name="Bougher N.L."/>
            <person name="Buchanan P."/>
            <person name="Buyck B."/>
            <person name="Bense V."/>
            <person name="Catcheside P."/>
            <person name="Chovatia M."/>
            <person name="Cooper J."/>
            <person name="Damon W."/>
            <person name="Desjardin D."/>
            <person name="Finy P."/>
            <person name="Geml J."/>
            <person name="Haridas S."/>
            <person name="Hughes K."/>
            <person name="Justo A."/>
            <person name="Karasinski D."/>
            <person name="Kautmanova I."/>
            <person name="Kiss B."/>
            <person name="Kocsube S."/>
            <person name="Kotiranta H."/>
            <person name="LaButti K.M."/>
            <person name="Lechner B.E."/>
            <person name="Liimatainen K."/>
            <person name="Lipzen A."/>
            <person name="Lukacs Z."/>
            <person name="Mihaltcheva S."/>
            <person name="Morgado L.N."/>
            <person name="Niskanen T."/>
            <person name="Noordeloos M.E."/>
            <person name="Ohm R.A."/>
            <person name="Ortiz-Santana B."/>
            <person name="Ovrebo C."/>
            <person name="Racz N."/>
            <person name="Riley R."/>
            <person name="Savchenko A."/>
            <person name="Shiryaev A."/>
            <person name="Soop K."/>
            <person name="Spirin V."/>
            <person name="Szebenyi C."/>
            <person name="Tomsovsky M."/>
            <person name="Tulloss R.E."/>
            <person name="Uehling J."/>
            <person name="Grigoriev I.V."/>
            <person name="Vagvolgyi C."/>
            <person name="Papp T."/>
            <person name="Martin F.M."/>
            <person name="Miettinen O."/>
            <person name="Hibbett D.S."/>
            <person name="Nagy L.G."/>
        </authorList>
    </citation>
    <scope>NUCLEOTIDE SEQUENCE [LARGE SCALE GENOMIC DNA]</scope>
    <source>
        <strain evidence="1 2">CBS 962.96</strain>
    </source>
</reference>
<gene>
    <name evidence="1" type="ORF">K435DRAFT_808239</name>
</gene>
<dbReference type="AlphaFoldDB" id="A0A4S8L2A5"/>
<dbReference type="Proteomes" id="UP000297245">
    <property type="component" value="Unassembled WGS sequence"/>
</dbReference>